<name>A0ABW4HY24_9BACI</name>
<accession>A0ABW4HY24</accession>
<comment type="caution">
    <text evidence="6">The sequence shown here is derived from an EMBL/GenBank/DDBJ whole genome shotgun (WGS) entry which is preliminary data.</text>
</comment>
<evidence type="ECO:0000256" key="3">
    <source>
        <dbReference type="ARBA" id="ARBA00022630"/>
    </source>
</evidence>
<evidence type="ECO:0000313" key="7">
    <source>
        <dbReference type="Proteomes" id="UP001597221"/>
    </source>
</evidence>
<dbReference type="Gene3D" id="3.30.9.10">
    <property type="entry name" value="D-Amino Acid Oxidase, subunit A, domain 2"/>
    <property type="match status" value="1"/>
</dbReference>
<evidence type="ECO:0000256" key="4">
    <source>
        <dbReference type="ARBA" id="ARBA00023002"/>
    </source>
</evidence>
<keyword evidence="3" id="KW-0285">Flavoprotein</keyword>
<protein>
    <submittedName>
        <fullName evidence="6">NAD(P)/FAD-dependent oxidoreductase</fullName>
        <ecNumber evidence="6">1.-.-.-</ecNumber>
    </submittedName>
</protein>
<dbReference type="GO" id="GO:0016491">
    <property type="term" value="F:oxidoreductase activity"/>
    <property type="evidence" value="ECO:0007669"/>
    <property type="project" value="UniProtKB-KW"/>
</dbReference>
<evidence type="ECO:0000256" key="1">
    <source>
        <dbReference type="ARBA" id="ARBA00001974"/>
    </source>
</evidence>
<reference evidence="7" key="1">
    <citation type="journal article" date="2019" name="Int. J. Syst. Evol. Microbiol.">
        <title>The Global Catalogue of Microorganisms (GCM) 10K type strain sequencing project: providing services to taxonomists for standard genome sequencing and annotation.</title>
        <authorList>
            <consortium name="The Broad Institute Genomics Platform"/>
            <consortium name="The Broad Institute Genome Sequencing Center for Infectious Disease"/>
            <person name="Wu L."/>
            <person name="Ma J."/>
        </authorList>
    </citation>
    <scope>NUCLEOTIDE SEQUENCE [LARGE SCALE GENOMIC DNA]</scope>
    <source>
        <strain evidence="7">CGMCC 1.12376</strain>
    </source>
</reference>
<comment type="cofactor">
    <cofactor evidence="1">
        <name>FAD</name>
        <dbReference type="ChEBI" id="CHEBI:57692"/>
    </cofactor>
</comment>
<feature type="domain" description="FAD dependent oxidoreductase" evidence="5">
    <location>
        <begin position="2"/>
        <end position="349"/>
    </location>
</feature>
<keyword evidence="4 6" id="KW-0560">Oxidoreductase</keyword>
<dbReference type="PANTHER" id="PTHR13847">
    <property type="entry name" value="SARCOSINE DEHYDROGENASE-RELATED"/>
    <property type="match status" value="1"/>
</dbReference>
<dbReference type="SUPFAM" id="SSF54373">
    <property type="entry name" value="FAD-linked reductases, C-terminal domain"/>
    <property type="match status" value="1"/>
</dbReference>
<proteinExistence type="inferred from homology"/>
<dbReference type="InterPro" id="IPR006076">
    <property type="entry name" value="FAD-dep_OxRdtase"/>
</dbReference>
<organism evidence="6 7">
    <name type="scientific">Oceanobacillus luteolus</name>
    <dbReference type="NCBI Taxonomy" id="1274358"/>
    <lineage>
        <taxon>Bacteria</taxon>
        <taxon>Bacillati</taxon>
        <taxon>Bacillota</taxon>
        <taxon>Bacilli</taxon>
        <taxon>Bacillales</taxon>
        <taxon>Bacillaceae</taxon>
        <taxon>Oceanobacillus</taxon>
    </lineage>
</organism>
<dbReference type="InterPro" id="IPR036188">
    <property type="entry name" value="FAD/NAD-bd_sf"/>
</dbReference>
<dbReference type="SUPFAM" id="SSF51905">
    <property type="entry name" value="FAD/NAD(P)-binding domain"/>
    <property type="match status" value="1"/>
</dbReference>
<gene>
    <name evidence="6" type="ORF">ACFSBH_19155</name>
</gene>
<evidence type="ECO:0000259" key="5">
    <source>
        <dbReference type="Pfam" id="PF01266"/>
    </source>
</evidence>
<sequence>MKVAVIGAGIVGACAAFYLSQSNDCEVILIDKALEGKATLAGAGIICPWISRYHDPDWFVIASRGAQYYPGLIHSLNQLGETDTGYKQTGAIATSKDINVLYNLEEKVAKKRETFPVIGEIKLLEAPKAQEYFPALADNLHALYISGAARLDGRLLAEALVRGVKKNKGKVIEEQIRLEKHDNQIKVSTKQGAIQADHIIVAAGAWTNDLLKDIGVSIHVNPQRGQIIHLSADEDTSNFPVVLPQESSHYIVPFDDSRIAFGATREDGTGFDYRMTAGGLQEVLNEGLKVAPGLVNHTVKEIRIGFRPMSPDNKPYLGIIPEFENVVVATGLGASGLTMGPYIGSLAAKIAMDEEIEIDLDPYRLNR</sequence>
<dbReference type="EC" id="1.-.-.-" evidence="6"/>
<dbReference type="PANTHER" id="PTHR13847:SF286">
    <property type="entry name" value="D-AMINO ACID DEHYDROGENASE"/>
    <property type="match status" value="1"/>
</dbReference>
<dbReference type="Proteomes" id="UP001597221">
    <property type="component" value="Unassembled WGS sequence"/>
</dbReference>
<evidence type="ECO:0000313" key="6">
    <source>
        <dbReference type="EMBL" id="MFD1609739.1"/>
    </source>
</evidence>
<evidence type="ECO:0000256" key="2">
    <source>
        <dbReference type="ARBA" id="ARBA00009410"/>
    </source>
</evidence>
<dbReference type="EMBL" id="JBHUDE010000162">
    <property type="protein sequence ID" value="MFD1609739.1"/>
    <property type="molecule type" value="Genomic_DNA"/>
</dbReference>
<dbReference type="RefSeq" id="WP_379599184.1">
    <property type="nucleotide sequence ID" value="NZ_JBHUDE010000162.1"/>
</dbReference>
<keyword evidence="7" id="KW-1185">Reference proteome</keyword>
<dbReference type="Gene3D" id="3.50.50.60">
    <property type="entry name" value="FAD/NAD(P)-binding domain"/>
    <property type="match status" value="1"/>
</dbReference>
<comment type="similarity">
    <text evidence="2">Belongs to the DadA oxidoreductase family.</text>
</comment>
<dbReference type="Pfam" id="PF01266">
    <property type="entry name" value="DAO"/>
    <property type="match status" value="1"/>
</dbReference>